<keyword evidence="5" id="KW-0812">Transmembrane</keyword>
<dbReference type="EnsemblMetazoa" id="ADAC001665-RA">
    <property type="protein sequence ID" value="ADAC001665-PA"/>
    <property type="gene ID" value="ADAC001665"/>
</dbReference>
<keyword evidence="3" id="KW-0175">Coiled coil</keyword>
<feature type="compositionally biased region" description="Polar residues" evidence="4">
    <location>
        <begin position="119"/>
        <end position="128"/>
    </location>
</feature>
<evidence type="ECO:0000256" key="2">
    <source>
        <dbReference type="ARBA" id="ARBA00022737"/>
    </source>
</evidence>
<keyword evidence="8" id="KW-1185">Reference proteome</keyword>
<keyword evidence="1" id="KW-0433">Leucine-rich repeat</keyword>
<dbReference type="AlphaFoldDB" id="W5JUB2"/>
<evidence type="ECO:0000313" key="6">
    <source>
        <dbReference type="EMBL" id="ETN66545.1"/>
    </source>
</evidence>
<keyword evidence="2" id="KW-0677">Repeat</keyword>
<sequence>MKVSESTAQLWSAASSPSASIENVYAATQQHSLVPSAGLVTTTTGSLRLHEHHQQHQQHSQRRAGGGAGETGVRGEGLATGLGAQQRPAYDRTIGPNGLQIDQNRQTSSATLAKPASGQADQRLSNHQPAPAGSADGTMGRGQSDSIIGSGGRGISKAASSGGACNVYGLASVNSAHVEGSISSKVISGNSSSSSGNSSHSRHSGNGSSSYSNGGAHLIGGFSGNGGSNGSSSWSQSVFSRCYLGKIRTILIVLVVFSVATVGFSQYFMDSSTFTSAFDSIQSAIVITTKQKEAMQPRPVKCHTEVLIVLLLVPVVTFAASTYPPKQYKCSIVNDAGFCFVENVLLDVSTNGGATELNVQFPKHPTLLIKSGSIPYFTKEVFALFADTRQLHLYNNTCIRRMLIAGTANLTEINVQRNGLTEVEVEPVENRELKVLSIVHNGLVNVPRNIRYLVGLEKLYLYNNSIEYFDLELLANTTTTLKILSIYDNRIKAIDSRLGLQFSKLQTLSLSKNKLTFVPYFSEAFPALTVVSLRKNPWNCHWLRTVAGYIKAHQIQIVRKDATCRDQWVNEICCTHTVMDFLFDRQTLQLEQERDMVRNLTSANQQLRETVHRLESEVQHLSGRLSVEGDGTDSKTDGKADDAINLH</sequence>
<dbReference type="VEuPathDB" id="VectorBase:ADAC001665"/>
<evidence type="ECO:0000256" key="4">
    <source>
        <dbReference type="SAM" id="MobiDB-lite"/>
    </source>
</evidence>
<evidence type="ECO:0000256" key="1">
    <source>
        <dbReference type="ARBA" id="ARBA00022614"/>
    </source>
</evidence>
<evidence type="ECO:0000313" key="8">
    <source>
        <dbReference type="Proteomes" id="UP000000673"/>
    </source>
</evidence>
<dbReference type="SUPFAM" id="SSF52058">
    <property type="entry name" value="L domain-like"/>
    <property type="match status" value="1"/>
</dbReference>
<dbReference type="InterPro" id="IPR032675">
    <property type="entry name" value="LRR_dom_sf"/>
</dbReference>
<keyword evidence="5" id="KW-0472">Membrane</keyword>
<evidence type="ECO:0008006" key="9">
    <source>
        <dbReference type="Google" id="ProtNLM"/>
    </source>
</evidence>
<proteinExistence type="predicted"/>
<feature type="compositionally biased region" description="Gly residues" evidence="4">
    <location>
        <begin position="64"/>
        <end position="76"/>
    </location>
</feature>
<protein>
    <recommendedName>
        <fullName evidence="9">Leucine-rich repeat protein</fullName>
    </recommendedName>
</protein>
<accession>W5JUB2</accession>
<feature type="compositionally biased region" description="Basic and acidic residues" evidence="4">
    <location>
        <begin position="632"/>
        <end position="647"/>
    </location>
</feature>
<dbReference type="Proteomes" id="UP000000673">
    <property type="component" value="Unassembled WGS sequence"/>
</dbReference>
<feature type="transmembrane region" description="Helical" evidence="5">
    <location>
        <begin position="250"/>
        <end position="269"/>
    </location>
</feature>
<reference evidence="7" key="4">
    <citation type="submission" date="2015-06" db="UniProtKB">
        <authorList>
            <consortium name="EnsemblMetazoa"/>
        </authorList>
    </citation>
    <scope>IDENTIFICATION</scope>
</reference>
<organism evidence="6">
    <name type="scientific">Anopheles darlingi</name>
    <name type="common">Mosquito</name>
    <dbReference type="NCBI Taxonomy" id="43151"/>
    <lineage>
        <taxon>Eukaryota</taxon>
        <taxon>Metazoa</taxon>
        <taxon>Ecdysozoa</taxon>
        <taxon>Arthropoda</taxon>
        <taxon>Hexapoda</taxon>
        <taxon>Insecta</taxon>
        <taxon>Pterygota</taxon>
        <taxon>Neoptera</taxon>
        <taxon>Endopterygota</taxon>
        <taxon>Diptera</taxon>
        <taxon>Nematocera</taxon>
        <taxon>Culicoidea</taxon>
        <taxon>Culicidae</taxon>
        <taxon>Anophelinae</taxon>
        <taxon>Anopheles</taxon>
    </lineage>
</organism>
<reference evidence="6" key="3">
    <citation type="journal article" date="2013" name="Nucleic Acids Res.">
        <title>The genome of Anopheles darlingi, the main neotropical malaria vector.</title>
        <authorList>
            <person name="Marinotti O."/>
            <person name="Cerqueira G.C."/>
            <person name="de Almeida L.G."/>
            <person name="Ferro M.I."/>
            <person name="Loreto E.L."/>
            <person name="Zaha A."/>
            <person name="Teixeira S.M."/>
            <person name="Wespiser A.R."/>
            <person name="Almeida E Silva A."/>
            <person name="Schlindwein A.D."/>
            <person name="Pacheco A.C."/>
            <person name="Silva A.L."/>
            <person name="Graveley B.R."/>
            <person name="Walenz B.P."/>
            <person name="Lima Bde A."/>
            <person name="Ribeiro C.A."/>
            <person name="Nunes-Silva C.G."/>
            <person name="de Carvalho C.R."/>
            <person name="Soares C.M."/>
            <person name="de Menezes C.B."/>
            <person name="Matiolli C."/>
            <person name="Caffrey D."/>
            <person name="Araujo D.A."/>
            <person name="de Oliveira D.M."/>
            <person name="Golenbock D."/>
            <person name="Grisard E.C."/>
            <person name="Fantinatti-Garboggini F."/>
            <person name="de Carvalho F.M."/>
            <person name="Barcellos F.G."/>
            <person name="Prosdocimi F."/>
            <person name="May G."/>
            <person name="Azevedo Junior G.M."/>
            <person name="Guimaraes G.M."/>
            <person name="Goldman G.H."/>
            <person name="Padilha I.Q."/>
            <person name="Batista Jda S."/>
            <person name="Ferro J.A."/>
            <person name="Ribeiro J.M."/>
            <person name="Fietto J.L."/>
            <person name="Dabbas K.M."/>
            <person name="Cerdeira L."/>
            <person name="Agnez-Lima L.F."/>
            <person name="Brocchi M."/>
            <person name="de Carvalho M.O."/>
            <person name="Teixeira Mde M."/>
            <person name="Diniz Maia Mde M."/>
            <person name="Goldman M.H."/>
            <person name="Cruz Schneider M.P."/>
            <person name="Felipe M.S."/>
            <person name="Hungria M."/>
            <person name="Nicolas M.F."/>
            <person name="Pereira M."/>
            <person name="Montes M.A."/>
            <person name="Cantao M.E."/>
            <person name="Vincentz M."/>
            <person name="Rafael M.S."/>
            <person name="Silverman N."/>
            <person name="Stoco P.H."/>
            <person name="Souza R.C."/>
            <person name="Vicentini R."/>
            <person name="Gazzinelli R.T."/>
            <person name="Neves Rde O."/>
            <person name="Silva R."/>
            <person name="Astolfi-Filho S."/>
            <person name="Maciel T.E."/>
            <person name="Urmenyi T.P."/>
            <person name="Tadei W.P."/>
            <person name="Camargo E.P."/>
            <person name="de Vasconcelos A.T."/>
        </authorList>
    </citation>
    <scope>NUCLEOTIDE SEQUENCE</scope>
</reference>
<evidence type="ECO:0000313" key="7">
    <source>
        <dbReference type="EnsemblMetazoa" id="ADAC001665-PA"/>
    </source>
</evidence>
<dbReference type="HOGENOM" id="CLU_423486_0_0_1"/>
<reference evidence="6" key="2">
    <citation type="submission" date="2010-05" db="EMBL/GenBank/DDBJ databases">
        <authorList>
            <person name="Almeida L.G."/>
            <person name="Nicolas M.F."/>
            <person name="Souza R.C."/>
            <person name="Vasconcelos A.T.R."/>
        </authorList>
    </citation>
    <scope>NUCLEOTIDE SEQUENCE</scope>
</reference>
<feature type="region of interest" description="Disordered" evidence="4">
    <location>
        <begin position="186"/>
        <end position="210"/>
    </location>
</feature>
<dbReference type="VEuPathDB" id="VectorBase:ADAR2_001415"/>
<dbReference type="VEuPathDB" id="VectorBase:ADAR2_002124"/>
<dbReference type="SMART" id="SM00369">
    <property type="entry name" value="LRR_TYP"/>
    <property type="match status" value="2"/>
</dbReference>
<feature type="region of interest" description="Disordered" evidence="4">
    <location>
        <begin position="625"/>
        <end position="647"/>
    </location>
</feature>
<dbReference type="EMBL" id="ADMH02000426">
    <property type="protein sequence ID" value="ETN66545.1"/>
    <property type="molecule type" value="Genomic_DNA"/>
</dbReference>
<gene>
    <name evidence="6" type="ORF">AND_001665</name>
</gene>
<dbReference type="eggNOG" id="KOG0619">
    <property type="taxonomic scope" value="Eukaryota"/>
</dbReference>
<feature type="region of interest" description="Disordered" evidence="4">
    <location>
        <begin position="82"/>
        <end position="101"/>
    </location>
</feature>
<keyword evidence="5" id="KW-1133">Transmembrane helix</keyword>
<evidence type="ECO:0000256" key="5">
    <source>
        <dbReference type="SAM" id="Phobius"/>
    </source>
</evidence>
<dbReference type="InterPro" id="IPR003591">
    <property type="entry name" value="Leu-rich_rpt_typical-subtyp"/>
</dbReference>
<dbReference type="PANTHER" id="PTHR45617:SF172">
    <property type="entry name" value="LEUCINE-RICH REPEAT-CONTAINING PROTEIN 15-LIKE"/>
    <property type="match status" value="1"/>
</dbReference>
<dbReference type="Gene3D" id="3.80.10.10">
    <property type="entry name" value="Ribonuclease Inhibitor"/>
    <property type="match status" value="1"/>
</dbReference>
<dbReference type="STRING" id="43151.W5JUB2"/>
<evidence type="ECO:0000256" key="3">
    <source>
        <dbReference type="SAM" id="Coils"/>
    </source>
</evidence>
<name>W5JUB2_ANODA</name>
<dbReference type="PANTHER" id="PTHR45617">
    <property type="entry name" value="LEUCINE RICH REPEAT FAMILY PROTEIN"/>
    <property type="match status" value="1"/>
</dbReference>
<feature type="region of interest" description="Disordered" evidence="4">
    <location>
        <begin position="106"/>
        <end position="153"/>
    </location>
</feature>
<feature type="coiled-coil region" evidence="3">
    <location>
        <begin position="590"/>
        <end position="624"/>
    </location>
</feature>
<feature type="region of interest" description="Disordered" evidence="4">
    <location>
        <begin position="50"/>
        <end position="76"/>
    </location>
</feature>
<reference evidence="6 8" key="1">
    <citation type="journal article" date="2010" name="BMC Genomics">
        <title>Combination of measures distinguishes pre-miRNAs from other stem-loops in the genome of the newly sequenced Anopheles darlingi.</title>
        <authorList>
            <person name="Mendes N.D."/>
            <person name="Freitas A.T."/>
            <person name="Vasconcelos A.T."/>
            <person name="Sagot M.F."/>
        </authorList>
    </citation>
    <scope>NUCLEOTIDE SEQUENCE</scope>
</reference>